<evidence type="ECO:0000259" key="7">
    <source>
        <dbReference type="SMART" id="SM00481"/>
    </source>
</evidence>
<feature type="domain" description="Polymerase/histidinol phosphatase N-terminal" evidence="7">
    <location>
        <begin position="4"/>
        <end position="71"/>
    </location>
</feature>
<evidence type="ECO:0000256" key="2">
    <source>
        <dbReference type="ARBA" id="ARBA00022679"/>
    </source>
</evidence>
<dbReference type="InterPro" id="IPR004805">
    <property type="entry name" value="DnaE2/DnaE/PolC"/>
</dbReference>
<name>A0A448ZZA1_METSV</name>
<keyword evidence="5" id="KW-0239">DNA-directed DNA polymerase</keyword>
<dbReference type="NCBIfam" id="TIGR00594">
    <property type="entry name" value="polc"/>
    <property type="match status" value="1"/>
</dbReference>
<dbReference type="RefSeq" id="WP_024543820.1">
    <property type="nucleotide sequence ID" value="NZ_LR214938.2"/>
</dbReference>
<dbReference type="Pfam" id="PF17657">
    <property type="entry name" value="DNA_pol3_finger"/>
    <property type="match status" value="1"/>
</dbReference>
<accession>A0A448ZZA1</accession>
<dbReference type="InterPro" id="IPR029460">
    <property type="entry name" value="DNAPol_HHH"/>
</dbReference>
<dbReference type="PANTHER" id="PTHR32294">
    <property type="entry name" value="DNA POLYMERASE III SUBUNIT ALPHA"/>
    <property type="match status" value="1"/>
</dbReference>
<dbReference type="InterPro" id="IPR011708">
    <property type="entry name" value="DNA_pol3_alpha_NTPase_dom"/>
</dbReference>
<dbReference type="Pfam" id="PF07733">
    <property type="entry name" value="DNA_pol3_alpha"/>
    <property type="match status" value="1"/>
</dbReference>
<evidence type="ECO:0000256" key="4">
    <source>
        <dbReference type="ARBA" id="ARBA00022705"/>
    </source>
</evidence>
<dbReference type="PANTHER" id="PTHR32294:SF0">
    <property type="entry name" value="DNA POLYMERASE III SUBUNIT ALPHA"/>
    <property type="match status" value="1"/>
</dbReference>
<dbReference type="Gene3D" id="1.10.150.870">
    <property type="match status" value="1"/>
</dbReference>
<proteinExistence type="predicted"/>
<keyword evidence="8" id="KW-0614">Plasmid</keyword>
<dbReference type="AlphaFoldDB" id="A0A448ZZA1"/>
<dbReference type="InterPro" id="IPR040982">
    <property type="entry name" value="DNA_pol3_finger"/>
</dbReference>
<keyword evidence="2 8" id="KW-0808">Transferase</keyword>
<dbReference type="Gene3D" id="1.10.10.1600">
    <property type="entry name" value="Bacterial DNA polymerase III alpha subunit, thumb domain"/>
    <property type="match status" value="1"/>
</dbReference>
<dbReference type="InterPro" id="IPR004013">
    <property type="entry name" value="PHP_dom"/>
</dbReference>
<comment type="catalytic activity">
    <reaction evidence="6">
        <text>DNA(n) + a 2'-deoxyribonucleoside 5'-triphosphate = DNA(n+1) + diphosphate</text>
        <dbReference type="Rhea" id="RHEA:22508"/>
        <dbReference type="Rhea" id="RHEA-COMP:17339"/>
        <dbReference type="Rhea" id="RHEA-COMP:17340"/>
        <dbReference type="ChEBI" id="CHEBI:33019"/>
        <dbReference type="ChEBI" id="CHEBI:61560"/>
        <dbReference type="ChEBI" id="CHEBI:173112"/>
        <dbReference type="EC" id="2.7.7.7"/>
    </reaction>
</comment>
<dbReference type="EMBL" id="LR214939">
    <property type="protein sequence ID" value="VEU56564.1"/>
    <property type="molecule type" value="Genomic_DNA"/>
</dbReference>
<protein>
    <recommendedName>
        <fullName evidence="1">DNA-directed DNA polymerase</fullName>
        <ecNumber evidence="1">2.7.7.7</ecNumber>
    </recommendedName>
</protein>
<dbReference type="SMART" id="SM00481">
    <property type="entry name" value="POLIIIAc"/>
    <property type="match status" value="1"/>
</dbReference>
<organism evidence="8">
    <name type="scientific">Metamycoplasma salivarium</name>
    <name type="common">Mycoplasma salivarium</name>
    <dbReference type="NCBI Taxonomy" id="2124"/>
    <lineage>
        <taxon>Bacteria</taxon>
        <taxon>Bacillati</taxon>
        <taxon>Mycoplasmatota</taxon>
        <taxon>Mycoplasmoidales</taxon>
        <taxon>Metamycoplasmataceae</taxon>
        <taxon>Metamycoplasma</taxon>
    </lineage>
</organism>
<evidence type="ECO:0000313" key="8">
    <source>
        <dbReference type="EMBL" id="VEU56564.1"/>
    </source>
</evidence>
<dbReference type="Pfam" id="PF02811">
    <property type="entry name" value="PHP"/>
    <property type="match status" value="1"/>
</dbReference>
<dbReference type="InterPro" id="IPR041931">
    <property type="entry name" value="DNA_pol3_alpha_thumb_dom"/>
</dbReference>
<keyword evidence="3 8" id="KW-0548">Nucleotidyltransferase</keyword>
<dbReference type="Pfam" id="PF14579">
    <property type="entry name" value="HHH_6"/>
    <property type="match status" value="1"/>
</dbReference>
<evidence type="ECO:0000256" key="5">
    <source>
        <dbReference type="ARBA" id="ARBA00022932"/>
    </source>
</evidence>
<geneLocation type="plasmid" evidence="8">
    <name>2</name>
</geneLocation>
<dbReference type="GO" id="GO:0008408">
    <property type="term" value="F:3'-5' exonuclease activity"/>
    <property type="evidence" value="ECO:0007669"/>
    <property type="project" value="InterPro"/>
</dbReference>
<dbReference type="GO" id="GO:0006260">
    <property type="term" value="P:DNA replication"/>
    <property type="evidence" value="ECO:0007669"/>
    <property type="project" value="UniProtKB-KW"/>
</dbReference>
<dbReference type="Gene3D" id="3.20.20.140">
    <property type="entry name" value="Metal-dependent hydrolases"/>
    <property type="match status" value="1"/>
</dbReference>
<dbReference type="EC" id="2.7.7.7" evidence="1"/>
<reference evidence="8" key="1">
    <citation type="submission" date="2019-01" db="EMBL/GenBank/DDBJ databases">
        <authorList>
            <consortium name="Pathogen Informatics"/>
        </authorList>
    </citation>
    <scope>NUCLEOTIDE SEQUENCE [LARGE SCALE GENOMIC DNA]</scope>
    <source>
        <strain evidence="8">NCTC10113</strain>
    </source>
</reference>
<sequence>MKLINGHLNTIYSFMNSAIQPQDFLDRIRENNCEYFSITERNNFFSLGYFLQNTQNSNLKPIFGLDLDLILEENKYRYILYPQNKEGLIELYKISHKILSNQDIYLKDVILIKNIFIVEHPLFGKYALTKDNSQTSLFSNYYFSFQYDKLAENEDFIAKNLNKCLIINHNVILDITENWIINILNHIENRNEKMFFEELQFDYEPKNQLETFLINQTNDFLKKCYIEFDKKQYVIPSFKNDENLSSIDYLKKLLAKNIKQKFSKETFTNVYSKRVSFEFDIIKKLKFEDYFLIIQDWVNWAKSNNIAIGPGRGSAAGSLICYLLNITEVDPIKNGLIFERFLNPDRVSMPDIDIDVQDNRRDEIIEYLINKYGFEYVASIVTFSSLGKKSAIRDVLRAYEISPIDINIISKSISNKPISLKEEYKTNKYFTNALQNASKNDEAFASSLVDETSKLEGFYRQTGTHAAGIVIGHKKLTELIPTYVVDNNMLQTQISMEYLENFGLIKMDILGLKTLTTIKDLVDYINANKKSNFNLNQINYNDKLTFELLSTGNTIGIFQLEGYGMINAIRKIGISNFEDIVAIISLFRPGPMENIDEYAKRKQGKSQIPKVNDKYDAILANTYGVIVYQEQIMQIVQTVANMSFSQADLVRRAISKKDLTQMHKIKQEFIDKAVANHYSLKEATLIYDNIEKFADYGFNKSHAVAYATIAYQMAYLKAHFPLEFYASIISSAHGTHETIAKYVAEAQTMGIHILSPDINLSDSNAVIHNGKIILPFTMIKGIGPETVKQIVNNRKEYGPYKDFEHFMIASSLIKQFGKSTIELLIKASVFRNFDLNQKSLLNAIDDNSNLTTIINVMKDTDEHKKLLKNYKPKCEIEKLSDDYTFDANNENELLGDVYNFSLTKKYEIEGQRLIDLHLFVEYVIYVYCSGVMKKQTSQGRTYYLINLQDSTQKISFAIYDNKLDYLQLNKKIVKVKLIKKEFNRYILKDWKFI</sequence>
<dbReference type="GO" id="GO:0003887">
    <property type="term" value="F:DNA-directed DNA polymerase activity"/>
    <property type="evidence" value="ECO:0007669"/>
    <property type="project" value="UniProtKB-KW"/>
</dbReference>
<evidence type="ECO:0000256" key="3">
    <source>
        <dbReference type="ARBA" id="ARBA00022695"/>
    </source>
</evidence>
<evidence type="ECO:0000256" key="6">
    <source>
        <dbReference type="ARBA" id="ARBA00049244"/>
    </source>
</evidence>
<dbReference type="InterPro" id="IPR016195">
    <property type="entry name" value="Pol/histidinol_Pase-like"/>
</dbReference>
<evidence type="ECO:0000256" key="1">
    <source>
        <dbReference type="ARBA" id="ARBA00012417"/>
    </source>
</evidence>
<dbReference type="SUPFAM" id="SSF89550">
    <property type="entry name" value="PHP domain-like"/>
    <property type="match status" value="1"/>
</dbReference>
<dbReference type="InterPro" id="IPR003141">
    <property type="entry name" value="Pol/His_phosphatase_N"/>
</dbReference>
<keyword evidence="4" id="KW-0235">DNA replication</keyword>
<gene>
    <name evidence="8" type="primary">dnaE_2</name>
    <name evidence="8" type="ORF">NCTC10113_01474</name>
</gene>